<dbReference type="Gene3D" id="3.40.50.2000">
    <property type="entry name" value="Glycogen Phosphorylase B"/>
    <property type="match status" value="1"/>
</dbReference>
<dbReference type="SUPFAM" id="SSF53756">
    <property type="entry name" value="UDP-Glycosyltransferase/glycogen phosphorylase"/>
    <property type="match status" value="1"/>
</dbReference>
<evidence type="ECO:0000259" key="1">
    <source>
        <dbReference type="Pfam" id="PF00534"/>
    </source>
</evidence>
<dbReference type="InterPro" id="IPR001296">
    <property type="entry name" value="Glyco_trans_1"/>
</dbReference>
<dbReference type="RefSeq" id="WP_193942876.1">
    <property type="nucleotide sequence ID" value="NZ_JADEWB010000061.1"/>
</dbReference>
<reference evidence="2 3" key="1">
    <citation type="submission" date="2020-10" db="EMBL/GenBank/DDBJ databases">
        <authorList>
            <person name="Castelo-Branco R."/>
            <person name="Eusebio N."/>
            <person name="Adriana R."/>
            <person name="Vieira A."/>
            <person name="Brugerolle De Fraissinette N."/>
            <person name="Rezende De Castro R."/>
            <person name="Schneider M.P."/>
            <person name="Vasconcelos V."/>
            <person name="Leao P.N."/>
        </authorList>
    </citation>
    <scope>NUCLEOTIDE SEQUENCE [LARGE SCALE GENOMIC DNA]</scope>
    <source>
        <strain evidence="2 3">LEGE 00250</strain>
    </source>
</reference>
<comment type="caution">
    <text evidence="2">The sequence shown here is derived from an EMBL/GenBank/DDBJ whole genome shotgun (WGS) entry which is preliminary data.</text>
</comment>
<protein>
    <submittedName>
        <fullName evidence="2">Glycosyltransferase family 4 protein</fullName>
    </submittedName>
</protein>
<organism evidence="2 3">
    <name type="scientific">Sphaerospermopsis aphanizomenoides LEGE 00250</name>
    <dbReference type="NCBI Taxonomy" id="2777972"/>
    <lineage>
        <taxon>Bacteria</taxon>
        <taxon>Bacillati</taxon>
        <taxon>Cyanobacteriota</taxon>
        <taxon>Cyanophyceae</taxon>
        <taxon>Nostocales</taxon>
        <taxon>Aphanizomenonaceae</taxon>
        <taxon>Sphaerospermopsis</taxon>
        <taxon>Sphaerospermopsis aphanizomenoides</taxon>
    </lineage>
</organism>
<accession>A0ABR9VF70</accession>
<name>A0ABR9VF70_9CYAN</name>
<proteinExistence type="predicted"/>
<dbReference type="EMBL" id="JADEWB010000061">
    <property type="protein sequence ID" value="MBE9236772.1"/>
    <property type="molecule type" value="Genomic_DNA"/>
</dbReference>
<feature type="domain" description="Glycosyl transferase family 1" evidence="1">
    <location>
        <begin position="223"/>
        <end position="376"/>
    </location>
</feature>
<evidence type="ECO:0000313" key="3">
    <source>
        <dbReference type="Proteomes" id="UP000606776"/>
    </source>
</evidence>
<keyword evidence="3" id="KW-1185">Reference proteome</keyword>
<sequence>MRIGLLVNAQISPQSGGAYTFGSQLLQAFLQLAPESGHTIILFTRSHHYTKHLGSSLELVSLDWSLKARIKSKILALVQEIFRKLRSPSSKFILPTGMELYEKYILDLLIANQVQVNLSLTPETFPVLDVPYIIPIWDLQHRLQPYFPEVSKIGVWDQKESYYSELFKRATFILTGTEVGKSEIEKFYQVPSERIKVIPFFTPQLSPVGVTSEDLLNKYSIPPNYLFYPAQFWSHKNHIGLLLALKTLQQKYALDLPLVLVGSDPGNKSYVETVTKELNLSSQVHFLGFVPQEDMASLYRNAFALTFVTFFGPDNLPPLEAMSLGCPVIASDVPGAQEQLGDAAFLVDPKKPEDIASAIKLLWEDNSLRQNLIARGLAISQKWTVKDYAKQTFAVIDEFEAIRRCWQ</sequence>
<dbReference type="CDD" id="cd03809">
    <property type="entry name" value="GT4_MtfB-like"/>
    <property type="match status" value="1"/>
</dbReference>
<dbReference type="Proteomes" id="UP000606776">
    <property type="component" value="Unassembled WGS sequence"/>
</dbReference>
<evidence type="ECO:0000313" key="2">
    <source>
        <dbReference type="EMBL" id="MBE9236772.1"/>
    </source>
</evidence>
<dbReference type="PANTHER" id="PTHR46401:SF8">
    <property type="entry name" value="BLL6006 PROTEIN"/>
    <property type="match status" value="1"/>
</dbReference>
<dbReference type="PANTHER" id="PTHR46401">
    <property type="entry name" value="GLYCOSYLTRANSFERASE WBBK-RELATED"/>
    <property type="match status" value="1"/>
</dbReference>
<dbReference type="Pfam" id="PF00534">
    <property type="entry name" value="Glycos_transf_1"/>
    <property type="match status" value="1"/>
</dbReference>
<gene>
    <name evidence="2" type="ORF">IQ227_12230</name>
</gene>